<organism evidence="1 2">
    <name type="scientific">Lepraria finkii</name>
    <dbReference type="NCBI Taxonomy" id="1340010"/>
    <lineage>
        <taxon>Eukaryota</taxon>
        <taxon>Fungi</taxon>
        <taxon>Dikarya</taxon>
        <taxon>Ascomycota</taxon>
        <taxon>Pezizomycotina</taxon>
        <taxon>Lecanoromycetes</taxon>
        <taxon>OSLEUM clade</taxon>
        <taxon>Lecanoromycetidae</taxon>
        <taxon>Lecanorales</taxon>
        <taxon>Lecanorineae</taxon>
        <taxon>Stereocaulaceae</taxon>
        <taxon>Lepraria</taxon>
    </lineage>
</organism>
<protein>
    <submittedName>
        <fullName evidence="1">Uncharacterized protein</fullName>
    </submittedName>
</protein>
<reference evidence="1 2" key="1">
    <citation type="submission" date="2024-09" db="EMBL/GenBank/DDBJ databases">
        <title>Rethinking Asexuality: The Enigmatic Case of Functional Sexual Genes in Lepraria (Stereocaulaceae).</title>
        <authorList>
            <person name="Doellman M."/>
            <person name="Sun Y."/>
            <person name="Barcenas-Pena A."/>
            <person name="Lumbsch H.T."/>
            <person name="Grewe F."/>
        </authorList>
    </citation>
    <scope>NUCLEOTIDE SEQUENCE [LARGE SCALE GENOMIC DNA]</scope>
    <source>
        <strain evidence="1 2">Grewe 0041</strain>
    </source>
</reference>
<keyword evidence="2" id="KW-1185">Reference proteome</keyword>
<gene>
    <name evidence="1" type="ORF">ABVK25_000869</name>
</gene>
<dbReference type="EMBL" id="JBHFEH010000001">
    <property type="protein sequence ID" value="KAL2059576.1"/>
    <property type="molecule type" value="Genomic_DNA"/>
</dbReference>
<name>A0ABR4BP40_9LECA</name>
<evidence type="ECO:0000313" key="2">
    <source>
        <dbReference type="Proteomes" id="UP001590951"/>
    </source>
</evidence>
<sequence length="151" mass="16698">MFMTTTTKLAHHIHFNYISEQDGDPMPFHWCDDPIYGLLGLGEVEVEVMDNGDMQGLTEAVDGHTAAGYASSRMCGFCTLDRLRITACEVHDIEPIERMDPAKFDYGSITDWMIPGAAVSAPFLWCSICPAPAFFACCSEMEGIFSILKTT</sequence>
<proteinExistence type="predicted"/>
<dbReference type="Proteomes" id="UP001590951">
    <property type="component" value="Unassembled WGS sequence"/>
</dbReference>
<comment type="caution">
    <text evidence="1">The sequence shown here is derived from an EMBL/GenBank/DDBJ whole genome shotgun (WGS) entry which is preliminary data.</text>
</comment>
<evidence type="ECO:0000313" key="1">
    <source>
        <dbReference type="EMBL" id="KAL2059576.1"/>
    </source>
</evidence>
<accession>A0ABR4BP40</accession>